<dbReference type="InterPro" id="IPR015942">
    <property type="entry name" value="Asp/Glu/hydantoin_racemase"/>
</dbReference>
<dbReference type="Proteomes" id="UP000632125">
    <property type="component" value="Unassembled WGS sequence"/>
</dbReference>
<reference evidence="2" key="1">
    <citation type="submission" date="2020-09" db="EMBL/GenBank/DDBJ databases">
        <title>A novel bacterium of genus Paenibacillus, isolated from South China Sea.</title>
        <authorList>
            <person name="Huang H."/>
            <person name="Mo K."/>
            <person name="Hu Y."/>
        </authorList>
    </citation>
    <scope>NUCLEOTIDE SEQUENCE</scope>
    <source>
        <strain evidence="2">IB182493</strain>
    </source>
</reference>
<accession>A0A927CMD6</accession>
<gene>
    <name evidence="2" type="ORF">IDH41_07900</name>
</gene>
<keyword evidence="3" id="KW-1185">Reference proteome</keyword>
<protein>
    <submittedName>
        <fullName evidence="2">Asp/Glu/hydantoin racemase</fullName>
    </submittedName>
</protein>
<dbReference type="EMBL" id="JACXIY010000010">
    <property type="protein sequence ID" value="MBD2868496.1"/>
    <property type="molecule type" value="Genomic_DNA"/>
</dbReference>
<name>A0A927CMD6_9BACL</name>
<dbReference type="Gene3D" id="3.40.50.12500">
    <property type="match status" value="1"/>
</dbReference>
<dbReference type="GO" id="GO:0047661">
    <property type="term" value="F:amino-acid racemase activity"/>
    <property type="evidence" value="ECO:0007669"/>
    <property type="project" value="InterPro"/>
</dbReference>
<evidence type="ECO:0000256" key="1">
    <source>
        <dbReference type="ARBA" id="ARBA00038414"/>
    </source>
</evidence>
<dbReference type="RefSeq" id="WP_190859847.1">
    <property type="nucleotide sequence ID" value="NZ_JACXIY010000010.1"/>
</dbReference>
<comment type="caution">
    <text evidence="2">The sequence shown here is derived from an EMBL/GenBank/DDBJ whole genome shotgun (WGS) entry which is preliminary data.</text>
</comment>
<dbReference type="InterPro" id="IPR053714">
    <property type="entry name" value="Iso_Racemase_Enz_sf"/>
</dbReference>
<sequence>MKRTVVAVYTGQGLADPLKKVFNELLPDCRLVNIIDDGLIHDVVQAGEVTSQVSRRLLNYYQNAAELGADVILNTCSSVGEAVDRARPFVSVPIVKIDEQMAREAVSRHFRIGVVATLPTTLDPTMALLRRQAEAIGKSIELADGLAKGAYEALVGGKPEEHDRLISETAAGIASSVDAIVLAQGSMARMEAALKEKTGKPVYASPYSGVLEVKRLLESLSVSR</sequence>
<organism evidence="2 3">
    <name type="scientific">Paenibacillus arenilitoris</name>
    <dbReference type="NCBI Taxonomy" id="2772299"/>
    <lineage>
        <taxon>Bacteria</taxon>
        <taxon>Bacillati</taxon>
        <taxon>Bacillota</taxon>
        <taxon>Bacilli</taxon>
        <taxon>Bacillales</taxon>
        <taxon>Paenibacillaceae</taxon>
        <taxon>Paenibacillus</taxon>
    </lineage>
</organism>
<proteinExistence type="inferred from homology"/>
<evidence type="ECO:0000313" key="2">
    <source>
        <dbReference type="EMBL" id="MBD2868496.1"/>
    </source>
</evidence>
<dbReference type="AlphaFoldDB" id="A0A927CMD6"/>
<dbReference type="Pfam" id="PF01177">
    <property type="entry name" value="Asp_Glu_race"/>
    <property type="match status" value="1"/>
</dbReference>
<evidence type="ECO:0000313" key="3">
    <source>
        <dbReference type="Proteomes" id="UP000632125"/>
    </source>
</evidence>
<comment type="similarity">
    <text evidence="1">Belongs to the HyuE racemase family.</text>
</comment>